<evidence type="ECO:0000313" key="3">
    <source>
        <dbReference type="Proteomes" id="UP001595939"/>
    </source>
</evidence>
<keyword evidence="3" id="KW-1185">Reference proteome</keyword>
<proteinExistence type="predicted"/>
<reference evidence="3" key="1">
    <citation type="journal article" date="2019" name="Int. J. Syst. Evol. Microbiol.">
        <title>The Global Catalogue of Microorganisms (GCM) 10K type strain sequencing project: providing services to taxonomists for standard genome sequencing and annotation.</title>
        <authorList>
            <consortium name="The Broad Institute Genomics Platform"/>
            <consortium name="The Broad Institute Genome Sequencing Center for Infectious Disease"/>
            <person name="Wu L."/>
            <person name="Ma J."/>
        </authorList>
    </citation>
    <scope>NUCLEOTIDE SEQUENCE [LARGE SCALE GENOMIC DNA]</scope>
    <source>
        <strain evidence="3">CCUG 39970</strain>
    </source>
</reference>
<dbReference type="Proteomes" id="UP001595939">
    <property type="component" value="Unassembled WGS sequence"/>
</dbReference>
<feature type="region of interest" description="Disordered" evidence="1">
    <location>
        <begin position="19"/>
        <end position="46"/>
    </location>
</feature>
<dbReference type="RefSeq" id="WP_380129871.1">
    <property type="nucleotide sequence ID" value="NZ_JBHSEG010000008.1"/>
</dbReference>
<protein>
    <submittedName>
        <fullName evidence="2">Uncharacterized protein</fullName>
    </submittedName>
</protein>
<sequence length="46" mass="4953">MASNLRCEYTLSFNPAHLAQLPNDTSRAPGQAIHPASPPKPTRSAH</sequence>
<name>A0ABV8YE15_9DEIO</name>
<feature type="compositionally biased region" description="Pro residues" evidence="1">
    <location>
        <begin position="36"/>
        <end position="46"/>
    </location>
</feature>
<organism evidence="2 3">
    <name type="scientific">Deinococcus sonorensis</name>
    <dbReference type="NCBI Taxonomy" id="309891"/>
    <lineage>
        <taxon>Bacteria</taxon>
        <taxon>Thermotogati</taxon>
        <taxon>Deinococcota</taxon>
        <taxon>Deinococci</taxon>
        <taxon>Deinococcales</taxon>
        <taxon>Deinococcaceae</taxon>
        <taxon>Deinococcus</taxon>
    </lineage>
</organism>
<gene>
    <name evidence="2" type="ORF">ACFO0P_15350</name>
</gene>
<comment type="caution">
    <text evidence="2">The sequence shown here is derived from an EMBL/GenBank/DDBJ whole genome shotgun (WGS) entry which is preliminary data.</text>
</comment>
<evidence type="ECO:0000256" key="1">
    <source>
        <dbReference type="SAM" id="MobiDB-lite"/>
    </source>
</evidence>
<evidence type="ECO:0000313" key="2">
    <source>
        <dbReference type="EMBL" id="MFC4455153.1"/>
    </source>
</evidence>
<accession>A0ABV8YE15</accession>
<dbReference type="EMBL" id="JBHSEG010000008">
    <property type="protein sequence ID" value="MFC4455153.1"/>
    <property type="molecule type" value="Genomic_DNA"/>
</dbReference>